<gene>
    <name evidence="1" type="ORF">HMPREF0663_10865</name>
</gene>
<dbReference type="Pfam" id="PF04488">
    <property type="entry name" value="Gly_transf_sug"/>
    <property type="match status" value="1"/>
</dbReference>
<sequence length="254" mass="30276">MVPNIIHFIFGLEKKFGNRPFSIFHYLAIKSAYEINEPDKIYFYYKYEPQGYWWGKAKKYVEPILISVPRQIYGNKLYHYAHKSDVIRLMILFKYGGIYLDIDTICLRPFTNLLNNSCVMAKELLHNGEEHGLCNAVILAEKGSKFIQYWLSTYKHFRSKGKDIYWAEHSVRVPLKIAELYPNTIHIEPERSFFYPSYFQEDLKMLFQKNLSFPEAYVFHLWESLSFDSYLSKLTREYILAVDTSYNIIARNFL</sequence>
<protein>
    <recommendedName>
        <fullName evidence="3">Alpha 1,4-glycosyltransferase domain-containing protein</fullName>
    </recommendedName>
</protein>
<dbReference type="RefSeq" id="WP_004368082.1">
    <property type="nucleotide sequence ID" value="NZ_GL833116.1"/>
</dbReference>
<dbReference type="AlphaFoldDB" id="E7RNW4"/>
<reference evidence="1" key="1">
    <citation type="submission" date="2011-01" db="EMBL/GenBank/DDBJ databases">
        <authorList>
            <person name="Muzny D."/>
            <person name="Qin X."/>
            <person name="Buhay C."/>
            <person name="Dugan-Rocha S."/>
            <person name="Ding Y."/>
            <person name="Chen G."/>
            <person name="Hawes A."/>
            <person name="Holder M."/>
            <person name="Jhangiani S."/>
            <person name="Johnson A."/>
            <person name="Khan Z."/>
            <person name="Li Z."/>
            <person name="Liu W."/>
            <person name="Liu X."/>
            <person name="Perez L."/>
            <person name="Shen H."/>
            <person name="Wang Q."/>
            <person name="Watt J."/>
            <person name="Xi L."/>
            <person name="Xin Y."/>
            <person name="Zhou J."/>
            <person name="Deng J."/>
            <person name="Jiang H."/>
            <person name="Liu Y."/>
            <person name="Qu J."/>
            <person name="Song X.-Z."/>
            <person name="Zhang L."/>
            <person name="Villasana D."/>
            <person name="Johnson A."/>
            <person name="Liu J."/>
            <person name="Liyanage D."/>
            <person name="Lorensuhewa L."/>
            <person name="Robinson T."/>
            <person name="Song A."/>
            <person name="Song B.-B."/>
            <person name="Dinh H."/>
            <person name="Thornton R."/>
            <person name="Coyle M."/>
            <person name="Francisco L."/>
            <person name="Jackson L."/>
            <person name="Javaid M."/>
            <person name="Korchina V."/>
            <person name="Kovar C."/>
            <person name="Mata R."/>
            <person name="Mathew T."/>
            <person name="Ngo R."/>
            <person name="Nguyen L."/>
            <person name="Nguyen N."/>
            <person name="Okwuonu G."/>
            <person name="Ongeri F."/>
            <person name="Pham C."/>
            <person name="Simmons D."/>
            <person name="Wilczek-Boney K."/>
            <person name="Hale W."/>
            <person name="Jakkamsetti A."/>
            <person name="Pham P."/>
            <person name="Ruth R."/>
            <person name="San Lucas F."/>
            <person name="Warren J."/>
            <person name="Zhang J."/>
            <person name="Zhao Z."/>
            <person name="Zhou C."/>
            <person name="Zhu D."/>
            <person name="Lee S."/>
            <person name="Bess C."/>
            <person name="Blankenburg K."/>
            <person name="Forbes L."/>
            <person name="Fu Q."/>
            <person name="Gubbala S."/>
            <person name="Hirani K."/>
            <person name="Jayaseelan J.C."/>
            <person name="Lara F."/>
            <person name="Munidasa M."/>
            <person name="Palculict T."/>
            <person name="Patil S."/>
            <person name="Pu L.-L."/>
            <person name="Saada N."/>
            <person name="Tang L."/>
            <person name="Weissenberger G."/>
            <person name="Zhu Y."/>
            <person name="Hemphill L."/>
            <person name="Shang Y."/>
            <person name="Youmans B."/>
            <person name="Ayvaz T."/>
            <person name="Ross M."/>
            <person name="Santibanez J."/>
            <person name="Aqrawi P."/>
            <person name="Gross S."/>
            <person name="Joshi V."/>
            <person name="Fowler G."/>
            <person name="Nazareth L."/>
            <person name="Reid J."/>
            <person name="Worley K."/>
            <person name="Petrosino J."/>
            <person name="Highlander S."/>
            <person name="Gibbs R."/>
        </authorList>
    </citation>
    <scope>NUCLEOTIDE SEQUENCE [LARGE SCALE GENOMIC DNA]</scope>
    <source>
        <strain evidence="1">ATCC 33269</strain>
    </source>
</reference>
<dbReference type="EMBL" id="AEPE02000003">
    <property type="protein sequence ID" value="EFZ37407.1"/>
    <property type="molecule type" value="Genomic_DNA"/>
</dbReference>
<dbReference type="PANTHER" id="PTHR46830:SF2">
    <property type="entry name" value="ALPHA-1,4-N-ACETYLGLUCOSAMINYLTRANSFERASE"/>
    <property type="match status" value="1"/>
</dbReference>
<proteinExistence type="predicted"/>
<dbReference type="STRING" id="28134.SAMN05444288_0051"/>
<evidence type="ECO:0000313" key="2">
    <source>
        <dbReference type="Proteomes" id="UP000005580"/>
    </source>
</evidence>
<dbReference type="Gene3D" id="3.90.550.20">
    <property type="match status" value="1"/>
</dbReference>
<name>E7RNW4_9BACT</name>
<keyword evidence="2" id="KW-1185">Reference proteome</keyword>
<dbReference type="eggNOG" id="COG3774">
    <property type="taxonomic scope" value="Bacteria"/>
</dbReference>
<evidence type="ECO:0000313" key="1">
    <source>
        <dbReference type="EMBL" id="EFZ37407.1"/>
    </source>
</evidence>
<dbReference type="HOGENOM" id="CLU_050874_0_0_10"/>
<dbReference type="InterPro" id="IPR007577">
    <property type="entry name" value="GlycoTrfase_DXD_sugar-bd_CS"/>
</dbReference>
<comment type="caution">
    <text evidence="1">The sequence shown here is derived from an EMBL/GenBank/DDBJ whole genome shotgun (WGS) entry which is preliminary data.</text>
</comment>
<accession>E7RNW4</accession>
<dbReference type="InterPro" id="IPR029044">
    <property type="entry name" value="Nucleotide-diphossugar_trans"/>
</dbReference>
<dbReference type="Proteomes" id="UP000005580">
    <property type="component" value="Unassembled WGS sequence"/>
</dbReference>
<evidence type="ECO:0008006" key="3">
    <source>
        <dbReference type="Google" id="ProtNLM"/>
    </source>
</evidence>
<dbReference type="PANTHER" id="PTHR46830">
    <property type="entry name" value="TRANSFERASE, PUTATIVE-RELATED"/>
    <property type="match status" value="1"/>
</dbReference>
<dbReference type="SUPFAM" id="SSF53448">
    <property type="entry name" value="Nucleotide-diphospho-sugar transferases"/>
    <property type="match status" value="1"/>
</dbReference>
<organism evidence="1 2">
    <name type="scientific">Hoylesella oralis ATCC 33269</name>
    <dbReference type="NCBI Taxonomy" id="873533"/>
    <lineage>
        <taxon>Bacteria</taxon>
        <taxon>Pseudomonadati</taxon>
        <taxon>Bacteroidota</taxon>
        <taxon>Bacteroidia</taxon>
        <taxon>Bacteroidales</taxon>
        <taxon>Prevotellaceae</taxon>
        <taxon>Hoylesella</taxon>
    </lineage>
</organism>